<feature type="compositionally biased region" description="Basic and acidic residues" evidence="1">
    <location>
        <begin position="197"/>
        <end position="232"/>
    </location>
</feature>
<sequence length="268" mass="30415">MSVNYAAGLSPYADKGICGLPEGFFLFFYFYFYFFIYLNMKMLIKSTDGCCGICGFFRRQYVRDTVIGVMGLKPTGRYCEVTRSRGLRACRLRTIYYCRLESSGQIMLFIYCVFTLLQDKHAHLRINGYVDEVMGQLMKLLGLEIPEWAGPTMCESSGGDADILPFGAWKKEVKIELKIEEKEDGLGLRKKSKRTKVKAEEVDEKERVKKGEEEEKDTRKALEKEPISDSRSKPASTHSVNGSTSSQDCTDTEKPCEAKKPRTDPPSS</sequence>
<organism evidence="3 4">
    <name type="scientific">Astyanax mexicanus</name>
    <name type="common">Blind cave fish</name>
    <name type="synonym">Astyanax fasciatus mexicanus</name>
    <dbReference type="NCBI Taxonomy" id="7994"/>
    <lineage>
        <taxon>Eukaryota</taxon>
        <taxon>Metazoa</taxon>
        <taxon>Chordata</taxon>
        <taxon>Craniata</taxon>
        <taxon>Vertebrata</taxon>
        <taxon>Euteleostomi</taxon>
        <taxon>Actinopterygii</taxon>
        <taxon>Neopterygii</taxon>
        <taxon>Teleostei</taxon>
        <taxon>Ostariophysi</taxon>
        <taxon>Characiformes</taxon>
        <taxon>Characoidei</taxon>
        <taxon>Acestrorhamphidae</taxon>
        <taxon>Acestrorhamphinae</taxon>
        <taxon>Astyanax</taxon>
    </lineage>
</organism>
<reference evidence="3" key="1">
    <citation type="submission" date="2025-08" db="UniProtKB">
        <authorList>
            <consortium name="Ensembl"/>
        </authorList>
    </citation>
    <scope>IDENTIFICATION</scope>
</reference>
<proteinExistence type="predicted"/>
<evidence type="ECO:0000256" key="2">
    <source>
        <dbReference type="SAM" id="Phobius"/>
    </source>
</evidence>
<protein>
    <submittedName>
        <fullName evidence="3">Uncharacterized protein</fullName>
    </submittedName>
</protein>
<feature type="region of interest" description="Disordered" evidence="1">
    <location>
        <begin position="189"/>
        <end position="268"/>
    </location>
</feature>
<name>A0A8B9HV39_ASTMX</name>
<feature type="compositionally biased region" description="Basic and acidic residues" evidence="1">
    <location>
        <begin position="251"/>
        <end position="268"/>
    </location>
</feature>
<dbReference type="Ensembl" id="ENSAMXT00005017097.1">
    <property type="protein sequence ID" value="ENSAMXP00005015480.1"/>
    <property type="gene ID" value="ENSAMXG00005008167.1"/>
</dbReference>
<keyword evidence="2" id="KW-0472">Membrane</keyword>
<evidence type="ECO:0000313" key="4">
    <source>
        <dbReference type="Proteomes" id="UP000694621"/>
    </source>
</evidence>
<feature type="compositionally biased region" description="Polar residues" evidence="1">
    <location>
        <begin position="233"/>
        <end position="249"/>
    </location>
</feature>
<accession>A0A8B9HV39</accession>
<keyword evidence="2" id="KW-0812">Transmembrane</keyword>
<dbReference type="Proteomes" id="UP000694621">
    <property type="component" value="Unplaced"/>
</dbReference>
<evidence type="ECO:0000313" key="3">
    <source>
        <dbReference type="Ensembl" id="ENSAMXP00005015480.1"/>
    </source>
</evidence>
<dbReference type="AlphaFoldDB" id="A0A8B9HV39"/>
<feature type="transmembrane region" description="Helical" evidence="2">
    <location>
        <begin position="20"/>
        <end position="38"/>
    </location>
</feature>
<evidence type="ECO:0000256" key="1">
    <source>
        <dbReference type="SAM" id="MobiDB-lite"/>
    </source>
</evidence>
<keyword evidence="2" id="KW-1133">Transmembrane helix</keyword>
<dbReference type="Gene3D" id="2.20.28.200">
    <property type="match status" value="1"/>
</dbReference>